<accession>A0A423J0Y3</accession>
<organism evidence="2 3">
    <name type="scientific">Pseudomonas frederiksbergensis</name>
    <dbReference type="NCBI Taxonomy" id="104087"/>
    <lineage>
        <taxon>Bacteria</taxon>
        <taxon>Pseudomonadati</taxon>
        <taxon>Pseudomonadota</taxon>
        <taxon>Gammaproteobacteria</taxon>
        <taxon>Pseudomonadales</taxon>
        <taxon>Pseudomonadaceae</taxon>
        <taxon>Pseudomonas</taxon>
    </lineage>
</organism>
<sequence>MTSIPVKDIVGINAISMNSGKKIKELIIKEWDRSEQIVLDFSEVNVFASPFFNASIGALLKDRDIKQLQEKLDFQGISEHGKRLLNLVISNAIKFYSDKESKTDLGLDEVRKDI</sequence>
<comment type="caution">
    <text evidence="2">The sequence shown here is derived from an EMBL/GenBank/DDBJ whole genome shotgun (WGS) entry which is preliminary data.</text>
</comment>
<evidence type="ECO:0000313" key="3">
    <source>
        <dbReference type="Proteomes" id="UP000283260"/>
    </source>
</evidence>
<reference evidence="2 3" key="1">
    <citation type="submission" date="2016-10" db="EMBL/GenBank/DDBJ databases">
        <title>Comparative genome analysis of multiple Pseudomonas spp. focuses on biocontrol and plant growth promoting traits.</title>
        <authorList>
            <person name="Tao X.-Y."/>
            <person name="Taylor C.G."/>
        </authorList>
    </citation>
    <scope>NUCLEOTIDE SEQUENCE [LARGE SCALE GENOMIC DNA]</scope>
    <source>
        <strain evidence="2 3">94G2</strain>
    </source>
</reference>
<protein>
    <recommendedName>
        <fullName evidence="1">DUF4325 domain-containing protein</fullName>
    </recommendedName>
</protein>
<dbReference type="RefSeq" id="WP_123498735.1">
    <property type="nucleotide sequence ID" value="NZ_MOBL01000019.1"/>
</dbReference>
<dbReference type="EMBL" id="MOBL01000019">
    <property type="protein sequence ID" value="RON31314.1"/>
    <property type="molecule type" value="Genomic_DNA"/>
</dbReference>
<feature type="domain" description="DUF4325" evidence="1">
    <location>
        <begin position="19"/>
        <end position="81"/>
    </location>
</feature>
<dbReference type="Pfam" id="PF14213">
    <property type="entry name" value="DUF4325"/>
    <property type="match status" value="1"/>
</dbReference>
<proteinExistence type="predicted"/>
<dbReference type="InterPro" id="IPR025474">
    <property type="entry name" value="DUF4325"/>
</dbReference>
<evidence type="ECO:0000313" key="2">
    <source>
        <dbReference type="EMBL" id="RON31314.1"/>
    </source>
</evidence>
<dbReference type="AlphaFoldDB" id="A0A423J0Y3"/>
<dbReference type="Proteomes" id="UP000283260">
    <property type="component" value="Unassembled WGS sequence"/>
</dbReference>
<gene>
    <name evidence="2" type="ORF">BK661_17795</name>
</gene>
<evidence type="ECO:0000259" key="1">
    <source>
        <dbReference type="Pfam" id="PF14213"/>
    </source>
</evidence>
<name>A0A423J0Y3_9PSED</name>